<dbReference type="EMBL" id="CP009516">
    <property type="protein sequence ID" value="AKB79490.1"/>
    <property type="molecule type" value="Genomic_DNA"/>
</dbReference>
<keyword evidence="2" id="KW-1185">Reference proteome</keyword>
<dbReference type="HOGENOM" id="CLU_3117016_0_0_2"/>
<evidence type="ECO:0008006" key="3">
    <source>
        <dbReference type="Google" id="ProtNLM"/>
    </source>
</evidence>
<proteinExistence type="predicted"/>
<dbReference type="AlphaFoldDB" id="A0A0E3WVB5"/>
<gene>
    <name evidence="1" type="ORF">MSHOH_3007</name>
</gene>
<organism evidence="1 2">
    <name type="scientific">Methanosarcina horonobensis HB-1 = JCM 15518</name>
    <dbReference type="NCBI Taxonomy" id="1434110"/>
    <lineage>
        <taxon>Archaea</taxon>
        <taxon>Methanobacteriati</taxon>
        <taxon>Methanobacteriota</taxon>
        <taxon>Stenosarchaea group</taxon>
        <taxon>Methanomicrobia</taxon>
        <taxon>Methanosarcinales</taxon>
        <taxon>Methanosarcinaceae</taxon>
        <taxon>Methanosarcina</taxon>
    </lineage>
</organism>
<evidence type="ECO:0000313" key="1">
    <source>
        <dbReference type="EMBL" id="AKB79490.1"/>
    </source>
</evidence>
<accession>A0A0E3WVB5</accession>
<dbReference type="STRING" id="1434110.MSHOH_3007"/>
<sequence>MSTLIVFPILVYMYKRLTGSEEKEVLTEFGEEYSRYMAEVPGFIPRLK</sequence>
<protein>
    <recommendedName>
        <fullName evidence="3">Isoprenylcysteine carboxylmethyltransferase family protein</fullName>
    </recommendedName>
</protein>
<evidence type="ECO:0000313" key="2">
    <source>
        <dbReference type="Proteomes" id="UP000033101"/>
    </source>
</evidence>
<name>A0A0E3WVB5_9EURY</name>
<dbReference type="Gene3D" id="1.20.120.1630">
    <property type="match status" value="1"/>
</dbReference>
<dbReference type="Proteomes" id="UP000033101">
    <property type="component" value="Chromosome"/>
</dbReference>
<dbReference type="KEGG" id="mhor:MSHOH_3007"/>
<dbReference type="PATRIC" id="fig|1434110.4.peg.3874"/>
<reference evidence="1 2" key="1">
    <citation type="submission" date="2014-07" db="EMBL/GenBank/DDBJ databases">
        <title>Methanogenic archaea and the global carbon cycle.</title>
        <authorList>
            <person name="Henriksen J.R."/>
            <person name="Luke J."/>
            <person name="Reinhart S."/>
            <person name="Benedict M.N."/>
            <person name="Youngblut N.D."/>
            <person name="Metcalf M.E."/>
            <person name="Whitaker R.J."/>
            <person name="Metcalf W.W."/>
        </authorList>
    </citation>
    <scope>NUCLEOTIDE SEQUENCE [LARGE SCALE GENOMIC DNA]</scope>
    <source>
        <strain evidence="1 2">HB-1</strain>
    </source>
</reference>